<sequence length="183" mass="19621">MKKTLIAITLALAGLSVQAEPINSMDDHTAQLLGGVDSSQQLVAFSNEMLDTTPEGQAVIKKFYQLLPYALLATQHDNRLRNLAAAEARTIAALLSQGRKDGVIAPEAGLRIANLLSEFARSPAANEILQQGLAPVQDPLPVQTFLNRLNGRLSQLPNLAKIAGHESDNAAKFNPLSPCPKHD</sequence>
<gene>
    <name evidence="3" type="ORF">AADEFJLK_01972</name>
    <name evidence="2" type="ORF">CEK71_21600</name>
</gene>
<keyword evidence="1" id="KW-0732">Signal</keyword>
<dbReference type="RefSeq" id="WP_088621309.1">
    <property type="nucleotide sequence ID" value="NZ_CP022129.1"/>
</dbReference>
<organism evidence="2 4">
    <name type="scientific">Methylovulum psychrotolerans</name>
    <dbReference type="NCBI Taxonomy" id="1704499"/>
    <lineage>
        <taxon>Bacteria</taxon>
        <taxon>Pseudomonadati</taxon>
        <taxon>Pseudomonadota</taxon>
        <taxon>Gammaproteobacteria</taxon>
        <taxon>Methylococcales</taxon>
        <taxon>Methylococcaceae</taxon>
        <taxon>Methylovulum</taxon>
    </lineage>
</organism>
<reference evidence="3 5" key="2">
    <citation type="submission" date="2017-11" db="EMBL/GenBank/DDBJ databases">
        <title>Draft Genome Sequence of Methylobacter psychrotolerans Sph1T, an Obligate Methanotroph from Low-Temperature Environments.</title>
        <authorList>
            <person name="Oshkin I.Y."/>
            <person name="Miroshnikov K."/>
            <person name="Belova S.E."/>
            <person name="Korzhenkov A."/>
            <person name="Toshchakov S.V."/>
            <person name="Dedysh S.N."/>
        </authorList>
    </citation>
    <scope>NUCLEOTIDE SEQUENCE [LARGE SCALE GENOMIC DNA]</scope>
    <source>
        <strain evidence="3 5">Sph1</strain>
    </source>
</reference>
<evidence type="ECO:0000256" key="1">
    <source>
        <dbReference type="SAM" id="SignalP"/>
    </source>
</evidence>
<dbReference type="AlphaFoldDB" id="A0A1Z4C4G9"/>
<evidence type="ECO:0000313" key="3">
    <source>
        <dbReference type="EMBL" id="POZ52490.1"/>
    </source>
</evidence>
<evidence type="ECO:0000313" key="2">
    <source>
        <dbReference type="EMBL" id="ASF48442.1"/>
    </source>
</evidence>
<evidence type="ECO:0000313" key="5">
    <source>
        <dbReference type="Proteomes" id="UP000237423"/>
    </source>
</evidence>
<name>A0A1Z4C4G9_9GAMM</name>
<feature type="chain" id="PRO_5036030967" description="DUF1400 domain-containing protein" evidence="1">
    <location>
        <begin position="20"/>
        <end position="183"/>
    </location>
</feature>
<keyword evidence="4" id="KW-1185">Reference proteome</keyword>
<dbReference type="KEGG" id="mpsy:CEK71_21600"/>
<accession>A0A1Z4C4G9</accession>
<proteinExistence type="predicted"/>
<feature type="signal peptide" evidence="1">
    <location>
        <begin position="1"/>
        <end position="19"/>
    </location>
</feature>
<evidence type="ECO:0000313" key="4">
    <source>
        <dbReference type="Proteomes" id="UP000197019"/>
    </source>
</evidence>
<dbReference type="Proteomes" id="UP000237423">
    <property type="component" value="Unassembled WGS sequence"/>
</dbReference>
<dbReference type="EMBL" id="CP022129">
    <property type="protein sequence ID" value="ASF48442.1"/>
    <property type="molecule type" value="Genomic_DNA"/>
</dbReference>
<dbReference type="EMBL" id="PGFZ01000003">
    <property type="protein sequence ID" value="POZ52490.1"/>
    <property type="molecule type" value="Genomic_DNA"/>
</dbReference>
<evidence type="ECO:0008006" key="6">
    <source>
        <dbReference type="Google" id="ProtNLM"/>
    </source>
</evidence>
<protein>
    <recommendedName>
        <fullName evidence="6">DUF1400 domain-containing protein</fullName>
    </recommendedName>
</protein>
<reference evidence="2 4" key="1">
    <citation type="submission" date="2017-06" db="EMBL/GenBank/DDBJ databases">
        <title>Genome Sequencing of the methanotroph Methylovulum psychrotolerants str. HV10-M2 isolated from a high-altitude environment.</title>
        <authorList>
            <person name="Mateos-Rivera A."/>
        </authorList>
    </citation>
    <scope>NUCLEOTIDE SEQUENCE [LARGE SCALE GENOMIC DNA]</scope>
    <source>
        <strain evidence="2 4">HV10_M2</strain>
    </source>
</reference>
<dbReference type="Proteomes" id="UP000197019">
    <property type="component" value="Chromosome"/>
</dbReference>